<reference evidence="3" key="1">
    <citation type="submission" date="2016-01" db="EMBL/GenBank/DDBJ databases">
        <authorList>
            <person name="Mitreva M."/>
            <person name="Pepin K.H."/>
            <person name="Mihindukulasuriya K.A."/>
            <person name="Fulton R."/>
            <person name="Fronick C."/>
            <person name="O'Laughlin M."/>
            <person name="Miner T."/>
            <person name="Herter B."/>
            <person name="Rosa B.A."/>
            <person name="Cordes M."/>
            <person name="Tomlinson C."/>
            <person name="Wollam A."/>
            <person name="Palsikar V.B."/>
            <person name="Mardis E.R."/>
            <person name="Wilson R.K."/>
        </authorList>
    </citation>
    <scope>NUCLEOTIDE SEQUENCE [LARGE SCALE GENOMIC DNA]</scope>
    <source>
        <strain evidence="3">GED7749B</strain>
    </source>
</reference>
<dbReference type="Pfam" id="PF01928">
    <property type="entry name" value="CYTH"/>
    <property type="match status" value="1"/>
</dbReference>
<dbReference type="PIRSF" id="PIRSF012526">
    <property type="entry name" value="CYTH_UCP012526"/>
    <property type="match status" value="1"/>
</dbReference>
<evidence type="ECO:0000313" key="3">
    <source>
        <dbReference type="Proteomes" id="UP000070376"/>
    </source>
</evidence>
<proteinExistence type="predicted"/>
<accession>A0A133KEB7</accession>
<comment type="caution">
    <text evidence="2">The sequence shown here is derived from an EMBL/GenBank/DDBJ whole genome shotgun (WGS) entry which is preliminary data.</text>
</comment>
<organism evidence="2 3">
    <name type="scientific">Heyndrickxia coagulans</name>
    <name type="common">Weizmannia coagulans</name>
    <dbReference type="NCBI Taxonomy" id="1398"/>
    <lineage>
        <taxon>Bacteria</taxon>
        <taxon>Bacillati</taxon>
        <taxon>Bacillota</taxon>
        <taxon>Bacilli</taxon>
        <taxon>Bacillales</taxon>
        <taxon>Bacillaceae</taxon>
        <taxon>Heyndrickxia</taxon>
    </lineage>
</organism>
<evidence type="ECO:0000259" key="1">
    <source>
        <dbReference type="PROSITE" id="PS51707"/>
    </source>
</evidence>
<dbReference type="EMBL" id="LRPN01000161">
    <property type="protein sequence ID" value="KWZ77850.1"/>
    <property type="molecule type" value="Genomic_DNA"/>
</dbReference>
<dbReference type="InterPro" id="IPR033469">
    <property type="entry name" value="CYTH-like_dom_sf"/>
</dbReference>
<dbReference type="CDD" id="cd07762">
    <property type="entry name" value="CYTH-like_Pase_1"/>
    <property type="match status" value="1"/>
</dbReference>
<protein>
    <submittedName>
        <fullName evidence="2">Adenylate cyclase</fullName>
    </submittedName>
</protein>
<dbReference type="Proteomes" id="UP000070376">
    <property type="component" value="Unassembled WGS sequence"/>
</dbReference>
<sequence>MSKEIEIECKNMVTCRDFCRLARAFGIAEHDFKQQENFYFDTPDFALKHERSALRVRKKAGYFQLTLKTPEETGLLETSQMIGEKVFQKLKNGSGFPEGEVMEKLMELEVAPSKLVYFGKLTTKRAEIAYEGGLLVFDHNFYLNEEDFEIEYEVSELETGTKQFLKLLETYGIPHHPAKNKVLRFYEAKRSNEK</sequence>
<dbReference type="RefSeq" id="WP_014095718.1">
    <property type="nucleotide sequence ID" value="NZ_CP025437.1"/>
</dbReference>
<dbReference type="InterPro" id="IPR009195">
    <property type="entry name" value="Uncharacterised_YjbK"/>
</dbReference>
<dbReference type="InterPro" id="IPR023577">
    <property type="entry name" value="CYTH_domain"/>
</dbReference>
<dbReference type="SUPFAM" id="SSF55154">
    <property type="entry name" value="CYTH-like phosphatases"/>
    <property type="match status" value="1"/>
</dbReference>
<dbReference type="PATRIC" id="fig|1398.22.peg.3158"/>
<gene>
    <name evidence="2" type="ORF">HMPREF3213_03155</name>
</gene>
<name>A0A133KEB7_HEYCO</name>
<dbReference type="Gene3D" id="2.40.320.10">
    <property type="entry name" value="Hypothetical Protein Pfu-838710-001"/>
    <property type="match status" value="1"/>
</dbReference>
<evidence type="ECO:0000313" key="2">
    <source>
        <dbReference type="EMBL" id="KWZ77850.1"/>
    </source>
</evidence>
<dbReference type="AlphaFoldDB" id="A0A133KEB7"/>
<feature type="domain" description="CYTH" evidence="1">
    <location>
        <begin position="4"/>
        <end position="192"/>
    </location>
</feature>
<dbReference type="SMART" id="SM01118">
    <property type="entry name" value="CYTH"/>
    <property type="match status" value="1"/>
</dbReference>
<dbReference type="PROSITE" id="PS51707">
    <property type="entry name" value="CYTH"/>
    <property type="match status" value="1"/>
</dbReference>